<sequence>MKTCAIYSAHSYLLHGLTEFVARCNMHHCGHSGQSENILKYFNEVKNNNLWHENFIARTGGSTRIFGEFVLIAR</sequence>
<accession>A0A1P8UHD0</accession>
<proteinExistence type="predicted"/>
<dbReference type="KEGG" id="afy:BW247_08835"/>
<protein>
    <submittedName>
        <fullName evidence="1">Uncharacterized protein</fullName>
    </submittedName>
</protein>
<evidence type="ECO:0000313" key="2">
    <source>
        <dbReference type="Proteomes" id="UP000243807"/>
    </source>
</evidence>
<dbReference type="Proteomes" id="UP000243807">
    <property type="component" value="Chromosome"/>
</dbReference>
<gene>
    <name evidence="1" type="ORF">BW247_08835</name>
</gene>
<dbReference type="EMBL" id="CP019434">
    <property type="protein sequence ID" value="APZ43184.1"/>
    <property type="molecule type" value="Genomic_DNA"/>
</dbReference>
<evidence type="ECO:0000313" key="1">
    <source>
        <dbReference type="EMBL" id="APZ43184.1"/>
    </source>
</evidence>
<keyword evidence="2" id="KW-1185">Reference proteome</keyword>
<dbReference type="STRING" id="1765967.BW247_08835"/>
<reference evidence="1 2" key="1">
    <citation type="submission" date="2017-01" db="EMBL/GenBank/DDBJ databases">
        <title>Draft sequence of Acidihalobacter ferrooxidans strain DSM 14175 (strain V8).</title>
        <authorList>
            <person name="Khaleque H.N."/>
            <person name="Ramsay J.P."/>
            <person name="Murphy R.J.T."/>
            <person name="Kaksonen A.H."/>
            <person name="Boxall N.J."/>
            <person name="Watkin E.L.J."/>
        </authorList>
    </citation>
    <scope>NUCLEOTIDE SEQUENCE [LARGE SCALE GENOMIC DNA]</scope>
    <source>
        <strain evidence="1 2">V8</strain>
    </source>
</reference>
<organism evidence="1 2">
    <name type="scientific">Acidihalobacter ferrooxydans</name>
    <dbReference type="NCBI Taxonomy" id="1765967"/>
    <lineage>
        <taxon>Bacteria</taxon>
        <taxon>Pseudomonadati</taxon>
        <taxon>Pseudomonadota</taxon>
        <taxon>Gammaproteobacteria</taxon>
        <taxon>Chromatiales</taxon>
        <taxon>Ectothiorhodospiraceae</taxon>
        <taxon>Acidihalobacter</taxon>
    </lineage>
</organism>
<dbReference type="AlphaFoldDB" id="A0A1P8UHD0"/>
<name>A0A1P8UHD0_9GAMM</name>